<reference evidence="2" key="1">
    <citation type="journal article" date="2004" name="Nature">
        <title>Genome duplication in the teleost fish Tetraodon nigroviridis reveals the early vertebrate proto-karyotype.</title>
        <authorList>
            <person name="Jaillon O."/>
            <person name="Aury J.-M."/>
            <person name="Brunet F."/>
            <person name="Petit J.-L."/>
            <person name="Stange-Thomann N."/>
            <person name="Mauceli E."/>
            <person name="Bouneau L."/>
            <person name="Fischer C."/>
            <person name="Ozouf-Costaz C."/>
            <person name="Bernot A."/>
            <person name="Nicaud S."/>
            <person name="Jaffe D."/>
            <person name="Fisher S."/>
            <person name="Lutfalla G."/>
            <person name="Dossat C."/>
            <person name="Segurens B."/>
            <person name="Dasilva C."/>
            <person name="Salanoubat M."/>
            <person name="Levy M."/>
            <person name="Boudet N."/>
            <person name="Castellano S."/>
            <person name="Anthouard V."/>
            <person name="Jubin C."/>
            <person name="Castelli V."/>
            <person name="Katinka M."/>
            <person name="Vacherie B."/>
            <person name="Biemont C."/>
            <person name="Skalli Z."/>
            <person name="Cattolico L."/>
            <person name="Poulain J."/>
            <person name="De Berardinis V."/>
            <person name="Cruaud C."/>
            <person name="Duprat S."/>
            <person name="Brottier P."/>
            <person name="Coutanceau J.-P."/>
            <person name="Gouzy J."/>
            <person name="Parra G."/>
            <person name="Lardier G."/>
            <person name="Chapple C."/>
            <person name="McKernan K.J."/>
            <person name="McEwan P."/>
            <person name="Bosak S."/>
            <person name="Kellis M."/>
            <person name="Volff J.-N."/>
            <person name="Guigo R."/>
            <person name="Zody M.C."/>
            <person name="Mesirov J."/>
            <person name="Lindblad-Toh K."/>
            <person name="Birren B."/>
            <person name="Nusbaum C."/>
            <person name="Kahn D."/>
            <person name="Robinson-Rechavi M."/>
            <person name="Laudet V."/>
            <person name="Schachter V."/>
            <person name="Quetier F."/>
            <person name="Saurin W."/>
            <person name="Scarpelli C."/>
            <person name="Wincker P."/>
            <person name="Lander E.S."/>
            <person name="Weissenbach J."/>
            <person name="Roest Crollius H."/>
        </authorList>
    </citation>
    <scope>NUCLEOTIDE SEQUENCE [LARGE SCALE GENOMIC DNA]</scope>
</reference>
<accession>H3C0G5</accession>
<reference evidence="1" key="3">
    <citation type="submission" date="2025-09" db="UniProtKB">
        <authorList>
            <consortium name="Ensembl"/>
        </authorList>
    </citation>
    <scope>IDENTIFICATION</scope>
</reference>
<reference evidence="1" key="2">
    <citation type="submission" date="2025-08" db="UniProtKB">
        <authorList>
            <consortium name="Ensembl"/>
        </authorList>
    </citation>
    <scope>IDENTIFICATION</scope>
</reference>
<dbReference type="AlphaFoldDB" id="H3C0G5"/>
<dbReference type="Proteomes" id="UP000007303">
    <property type="component" value="Unassembled WGS sequence"/>
</dbReference>
<organism evidence="1 2">
    <name type="scientific">Tetraodon nigroviridis</name>
    <name type="common">Spotted green pufferfish</name>
    <name type="synonym">Chelonodon nigroviridis</name>
    <dbReference type="NCBI Taxonomy" id="99883"/>
    <lineage>
        <taxon>Eukaryota</taxon>
        <taxon>Metazoa</taxon>
        <taxon>Chordata</taxon>
        <taxon>Craniata</taxon>
        <taxon>Vertebrata</taxon>
        <taxon>Euteleostomi</taxon>
        <taxon>Actinopterygii</taxon>
        <taxon>Neopterygii</taxon>
        <taxon>Teleostei</taxon>
        <taxon>Neoteleostei</taxon>
        <taxon>Acanthomorphata</taxon>
        <taxon>Eupercaria</taxon>
        <taxon>Tetraodontiformes</taxon>
        <taxon>Tetradontoidea</taxon>
        <taxon>Tetraodontidae</taxon>
        <taxon>Tetraodon</taxon>
    </lineage>
</organism>
<dbReference type="GeneTree" id="ENSGT00940000154883"/>
<sequence length="108" mass="11702">MRCSAVVTWCGVLRCRVPGAVPALDPALPVCKLSGVADRPSSRPVASTFLPVRATVPSFSLCPPPPRPAPLLCLLWIFFYPLFDADPVGLLGRGQRSVLFNELYSFLC</sequence>
<keyword evidence="2" id="KW-1185">Reference proteome</keyword>
<protein>
    <submittedName>
        <fullName evidence="1">Serine and arginine rich splicing factor 2a</fullName>
    </submittedName>
</protein>
<dbReference type="Ensembl" id="ENSTNIT00000000235.1">
    <property type="protein sequence ID" value="ENSTNIP00000001731.1"/>
    <property type="gene ID" value="ENSTNIG00000001280.1"/>
</dbReference>
<evidence type="ECO:0000313" key="2">
    <source>
        <dbReference type="Proteomes" id="UP000007303"/>
    </source>
</evidence>
<dbReference type="HOGENOM" id="CLU_2196103_0_0_1"/>
<name>H3C0G5_TETNG</name>
<evidence type="ECO:0000313" key="1">
    <source>
        <dbReference type="Ensembl" id="ENSTNIP00000001731.1"/>
    </source>
</evidence>
<proteinExistence type="predicted"/>